<keyword evidence="8" id="KW-0342">GTP-binding</keyword>
<dbReference type="Proteomes" id="UP000885847">
    <property type="component" value="Unassembled WGS sequence"/>
</dbReference>
<dbReference type="InterPro" id="IPR027417">
    <property type="entry name" value="P-loop_NTPase"/>
</dbReference>
<dbReference type="GO" id="GO:0004019">
    <property type="term" value="F:adenylosuccinate synthase activity"/>
    <property type="evidence" value="ECO:0007669"/>
    <property type="project" value="UniProtKB-EC"/>
</dbReference>
<keyword evidence="6" id="KW-0658">Purine biosynthesis</keyword>
<dbReference type="FunFam" id="3.90.170.10:FF:000001">
    <property type="entry name" value="Adenylosuccinate synthetase"/>
    <property type="match status" value="1"/>
</dbReference>
<dbReference type="EMBL" id="DQWE01000400">
    <property type="protein sequence ID" value="HDI83834.1"/>
    <property type="molecule type" value="Genomic_DNA"/>
</dbReference>
<keyword evidence="7" id="KW-0460">Magnesium</keyword>
<keyword evidence="3 9" id="KW-0436">Ligase</keyword>
<proteinExistence type="inferred from homology"/>
<sequence>AVDRVVGVMKAYTTRVGSGPFPTEIKGKLAKQLREKGGEFGATTGRERRVGWLDLFQVKWAAQINGVNEIFLTKIDVIAGVESIKVGVNYLLDGEPLEFYPATTDMMKRIEVEYVDLPGWPEIDENFTWYKAPKELKDFKRFIEHYLSIPVTMVSTGRRREDVFLTD</sequence>
<dbReference type="SUPFAM" id="SSF52540">
    <property type="entry name" value="P-loop containing nucleoside triphosphate hydrolases"/>
    <property type="match status" value="1"/>
</dbReference>
<dbReference type="PANTHER" id="PTHR11846">
    <property type="entry name" value="ADENYLOSUCCINATE SYNTHETASE"/>
    <property type="match status" value="1"/>
</dbReference>
<dbReference type="AlphaFoldDB" id="A0A7C0ZE16"/>
<dbReference type="InterPro" id="IPR042111">
    <property type="entry name" value="Adenylosuccinate_synth_dom3"/>
</dbReference>
<organism evidence="9">
    <name type="scientific">candidate division WOR-3 bacterium</name>
    <dbReference type="NCBI Taxonomy" id="2052148"/>
    <lineage>
        <taxon>Bacteria</taxon>
        <taxon>Bacteria division WOR-3</taxon>
    </lineage>
</organism>
<evidence type="ECO:0000256" key="1">
    <source>
        <dbReference type="ARBA" id="ARBA00001946"/>
    </source>
</evidence>
<feature type="non-terminal residue" evidence="9">
    <location>
        <position position="1"/>
    </location>
</feature>
<accession>A0A7C0ZE16</accession>
<dbReference type="InterPro" id="IPR001114">
    <property type="entry name" value="Adenylosuccinate_synthetase"/>
</dbReference>
<dbReference type="Gene3D" id="3.90.170.10">
    <property type="entry name" value="Adenylosuccinate Synthetase, subunit A, domain 3"/>
    <property type="match status" value="1"/>
</dbReference>
<keyword evidence="5" id="KW-0547">Nucleotide-binding</keyword>
<reference evidence="9" key="1">
    <citation type="journal article" date="2020" name="mSystems">
        <title>Genome- and Community-Level Interaction Insights into Carbon Utilization and Element Cycling Functions of Hydrothermarchaeota in Hydrothermal Sediment.</title>
        <authorList>
            <person name="Zhou Z."/>
            <person name="Liu Y."/>
            <person name="Xu W."/>
            <person name="Pan J."/>
            <person name="Luo Z.H."/>
            <person name="Li M."/>
        </authorList>
    </citation>
    <scope>NUCLEOTIDE SEQUENCE [LARGE SCALE GENOMIC DNA]</scope>
    <source>
        <strain evidence="9">HyVt-102</strain>
    </source>
</reference>
<dbReference type="HAMAP" id="MF_00011">
    <property type="entry name" value="Adenylosucc_synth"/>
    <property type="match status" value="1"/>
</dbReference>
<evidence type="ECO:0000256" key="2">
    <source>
        <dbReference type="ARBA" id="ARBA00011738"/>
    </source>
</evidence>
<name>A0A7C0ZE16_UNCW3</name>
<dbReference type="PANTHER" id="PTHR11846:SF0">
    <property type="entry name" value="ADENYLOSUCCINATE SYNTHETASE"/>
    <property type="match status" value="1"/>
</dbReference>
<dbReference type="GO" id="GO:0046872">
    <property type="term" value="F:metal ion binding"/>
    <property type="evidence" value="ECO:0007669"/>
    <property type="project" value="UniProtKB-KW"/>
</dbReference>
<comment type="subunit">
    <text evidence="2">Homodimer.</text>
</comment>
<dbReference type="GO" id="GO:0046040">
    <property type="term" value="P:IMP metabolic process"/>
    <property type="evidence" value="ECO:0007669"/>
    <property type="project" value="TreeGrafter"/>
</dbReference>
<dbReference type="Pfam" id="PF00709">
    <property type="entry name" value="Adenylsucc_synt"/>
    <property type="match status" value="1"/>
</dbReference>
<comment type="cofactor">
    <cofactor evidence="1">
        <name>Mg(2+)</name>
        <dbReference type="ChEBI" id="CHEBI:18420"/>
    </cofactor>
</comment>
<comment type="caution">
    <text evidence="9">The sequence shown here is derived from an EMBL/GenBank/DDBJ whole genome shotgun (WGS) entry which is preliminary data.</text>
</comment>
<evidence type="ECO:0000313" key="9">
    <source>
        <dbReference type="EMBL" id="HDI83834.1"/>
    </source>
</evidence>
<dbReference type="EC" id="6.3.4.4" evidence="9"/>
<evidence type="ECO:0000256" key="7">
    <source>
        <dbReference type="ARBA" id="ARBA00022842"/>
    </source>
</evidence>
<dbReference type="SMART" id="SM00788">
    <property type="entry name" value="Adenylsucc_synt"/>
    <property type="match status" value="1"/>
</dbReference>
<gene>
    <name evidence="9" type="ORF">ENF18_08615</name>
</gene>
<dbReference type="UniPathway" id="UPA00075">
    <property type="reaction ID" value="UER00335"/>
</dbReference>
<keyword evidence="4" id="KW-0479">Metal-binding</keyword>
<dbReference type="GO" id="GO:0005737">
    <property type="term" value="C:cytoplasm"/>
    <property type="evidence" value="ECO:0007669"/>
    <property type="project" value="TreeGrafter"/>
</dbReference>
<dbReference type="GO" id="GO:0044208">
    <property type="term" value="P:'de novo' AMP biosynthetic process"/>
    <property type="evidence" value="ECO:0007669"/>
    <property type="project" value="UniProtKB-UniPathway"/>
</dbReference>
<protein>
    <submittedName>
        <fullName evidence="9">Adenylosuccinate synthase</fullName>
        <ecNumber evidence="9">6.3.4.4</ecNumber>
    </submittedName>
</protein>
<evidence type="ECO:0000256" key="6">
    <source>
        <dbReference type="ARBA" id="ARBA00022755"/>
    </source>
</evidence>
<dbReference type="GO" id="GO:0005525">
    <property type="term" value="F:GTP binding"/>
    <property type="evidence" value="ECO:0007669"/>
    <property type="project" value="UniProtKB-KW"/>
</dbReference>
<evidence type="ECO:0000256" key="3">
    <source>
        <dbReference type="ARBA" id="ARBA00022598"/>
    </source>
</evidence>
<evidence type="ECO:0000256" key="8">
    <source>
        <dbReference type="ARBA" id="ARBA00023134"/>
    </source>
</evidence>
<evidence type="ECO:0000256" key="4">
    <source>
        <dbReference type="ARBA" id="ARBA00022723"/>
    </source>
</evidence>
<evidence type="ECO:0000256" key="5">
    <source>
        <dbReference type="ARBA" id="ARBA00022741"/>
    </source>
</evidence>